<dbReference type="AlphaFoldDB" id="A0A1F7GE02"/>
<reference evidence="1 2" key="1">
    <citation type="journal article" date="2016" name="Nat. Commun.">
        <title>Thousands of microbial genomes shed light on interconnected biogeochemical processes in an aquifer system.</title>
        <authorList>
            <person name="Anantharaman K."/>
            <person name="Brown C.T."/>
            <person name="Hug L.A."/>
            <person name="Sharon I."/>
            <person name="Castelle C.J."/>
            <person name="Probst A.J."/>
            <person name="Thomas B.C."/>
            <person name="Singh A."/>
            <person name="Wilkins M.J."/>
            <person name="Karaoz U."/>
            <person name="Brodie E.L."/>
            <person name="Williams K.H."/>
            <person name="Hubbard S.S."/>
            <person name="Banfield J.F."/>
        </authorList>
    </citation>
    <scope>NUCLEOTIDE SEQUENCE [LARGE SCALE GENOMIC DNA]</scope>
</reference>
<sequence>MVESKKLPTLDQLNRIMSHDGRRPGQNIVFAKEEPTGFHTPSARKKYSALGIILTANGASFDLLKGLSLHQGLRLSAMVTGYPVTDLSLLHYLNYYTGEKSPLTLVRAMSHPEKVIGDGYYLMLGLEMVYAGYDEADWERVTAKCAGLFTHYSQRKVRSLTGEIETRARWVDRQGTFAAQVVGQQMAASYLYHATDGRVDRNIETLSQYAANELQLLAAKNYPPQLLSVLLSDEADISVITAAAEIFKSEKSLDEPRLRRFAFLLRNTRLAPDRVAEYLGIDQDKVSDAIDKLLGIWL</sequence>
<proteinExistence type="predicted"/>
<comment type="caution">
    <text evidence="1">The sequence shown here is derived from an EMBL/GenBank/DDBJ whole genome shotgun (WGS) entry which is preliminary data.</text>
</comment>
<accession>A0A1F7GE02</accession>
<name>A0A1F7GE02_9BACT</name>
<protein>
    <submittedName>
        <fullName evidence="1">Uncharacterized protein</fullName>
    </submittedName>
</protein>
<evidence type="ECO:0000313" key="1">
    <source>
        <dbReference type="EMBL" id="OGK17083.1"/>
    </source>
</evidence>
<evidence type="ECO:0000313" key="2">
    <source>
        <dbReference type="Proteomes" id="UP000178372"/>
    </source>
</evidence>
<gene>
    <name evidence="1" type="ORF">A2690_05010</name>
</gene>
<dbReference type="EMBL" id="MFZF01000005">
    <property type="protein sequence ID" value="OGK17083.1"/>
    <property type="molecule type" value="Genomic_DNA"/>
</dbReference>
<organism evidence="1 2">
    <name type="scientific">Candidatus Roizmanbacteria bacterium RIFCSPHIGHO2_01_FULL_39_12b</name>
    <dbReference type="NCBI Taxonomy" id="1802030"/>
    <lineage>
        <taxon>Bacteria</taxon>
        <taxon>Candidatus Roizmaniibacteriota</taxon>
    </lineage>
</organism>
<dbReference type="Proteomes" id="UP000178372">
    <property type="component" value="Unassembled WGS sequence"/>
</dbReference>